<keyword evidence="2" id="KW-0732">Signal</keyword>
<keyword evidence="4" id="KW-1185">Reference proteome</keyword>
<evidence type="ECO:0000256" key="2">
    <source>
        <dbReference type="SAM" id="SignalP"/>
    </source>
</evidence>
<evidence type="ECO:0008006" key="5">
    <source>
        <dbReference type="Google" id="ProtNLM"/>
    </source>
</evidence>
<feature type="region of interest" description="Disordered" evidence="1">
    <location>
        <begin position="29"/>
        <end position="60"/>
    </location>
</feature>
<feature type="chain" id="PRO_5018709403" description="CopL family metal-binding regulatory protein" evidence="2">
    <location>
        <begin position="23"/>
        <end position="113"/>
    </location>
</feature>
<name>A0A3S2WMX3_9BURK</name>
<protein>
    <recommendedName>
        <fullName evidence="5">CopL family metal-binding regulatory protein</fullName>
    </recommendedName>
</protein>
<dbReference type="AlphaFoldDB" id="A0A3S2WMX3"/>
<feature type="compositionally biased region" description="Pro residues" evidence="1">
    <location>
        <begin position="90"/>
        <end position="102"/>
    </location>
</feature>
<dbReference type="OrthoDB" id="6717343at2"/>
<organism evidence="3 4">
    <name type="scientific">Inhella crocodyli</name>
    <dbReference type="NCBI Taxonomy" id="2499851"/>
    <lineage>
        <taxon>Bacteria</taxon>
        <taxon>Pseudomonadati</taxon>
        <taxon>Pseudomonadota</taxon>
        <taxon>Betaproteobacteria</taxon>
        <taxon>Burkholderiales</taxon>
        <taxon>Sphaerotilaceae</taxon>
        <taxon>Inhella</taxon>
    </lineage>
</organism>
<feature type="compositionally biased region" description="Low complexity" evidence="1">
    <location>
        <begin position="80"/>
        <end position="89"/>
    </location>
</feature>
<dbReference type="EMBL" id="SACM01000004">
    <property type="protein sequence ID" value="RVT83609.1"/>
    <property type="molecule type" value="Genomic_DNA"/>
</dbReference>
<gene>
    <name evidence="3" type="ORF">EOD73_13590</name>
</gene>
<dbReference type="Proteomes" id="UP000288587">
    <property type="component" value="Unassembled WGS sequence"/>
</dbReference>
<reference evidence="3 4" key="1">
    <citation type="submission" date="2019-01" db="EMBL/GenBank/DDBJ databases">
        <authorList>
            <person name="Chen W.-M."/>
        </authorList>
    </citation>
    <scope>NUCLEOTIDE SEQUENCE [LARGE SCALE GENOMIC DNA]</scope>
    <source>
        <strain evidence="3 4">CCP-18</strain>
    </source>
</reference>
<accession>A0A3S2WMX3</accession>
<evidence type="ECO:0000256" key="1">
    <source>
        <dbReference type="SAM" id="MobiDB-lite"/>
    </source>
</evidence>
<evidence type="ECO:0000313" key="4">
    <source>
        <dbReference type="Proteomes" id="UP000288587"/>
    </source>
</evidence>
<evidence type="ECO:0000313" key="3">
    <source>
        <dbReference type="EMBL" id="RVT83609.1"/>
    </source>
</evidence>
<feature type="compositionally biased region" description="Basic and acidic residues" evidence="1">
    <location>
        <begin position="45"/>
        <end position="60"/>
    </location>
</feature>
<dbReference type="RefSeq" id="WP_127683573.1">
    <property type="nucleotide sequence ID" value="NZ_SACM01000004.1"/>
</dbReference>
<feature type="region of interest" description="Disordered" evidence="1">
    <location>
        <begin position="80"/>
        <end position="113"/>
    </location>
</feature>
<feature type="signal peptide" evidence="2">
    <location>
        <begin position="1"/>
        <end position="22"/>
    </location>
</feature>
<sequence length="113" mass="11766">MRWFLSLLLAVMLPLQSAWALAVPVCTQHQGPADHAMQGPQAEAGHCHDAAPDDASTPDRECHSACHHFSAVLSQPPVVTGVAPAAPDAAPLPPAGPAPLAPRPERPQWAPLA</sequence>
<comment type="caution">
    <text evidence="3">The sequence shown here is derived from an EMBL/GenBank/DDBJ whole genome shotgun (WGS) entry which is preliminary data.</text>
</comment>
<proteinExistence type="predicted"/>